<organism evidence="1 2">
    <name type="scientific">Ancylomarina salipaludis</name>
    <dbReference type="NCBI Taxonomy" id="2501299"/>
    <lineage>
        <taxon>Bacteria</taxon>
        <taxon>Pseudomonadati</taxon>
        <taxon>Bacteroidota</taxon>
        <taxon>Bacteroidia</taxon>
        <taxon>Marinilabiliales</taxon>
        <taxon>Marinifilaceae</taxon>
        <taxon>Ancylomarina</taxon>
    </lineage>
</organism>
<accession>A0A4Q1JLS0</accession>
<dbReference type="AlphaFoldDB" id="A0A4Q1JLS0"/>
<evidence type="ECO:0008006" key="3">
    <source>
        <dbReference type="Google" id="ProtNLM"/>
    </source>
</evidence>
<keyword evidence="2" id="KW-1185">Reference proteome</keyword>
<dbReference type="EMBL" id="SAXA01000007">
    <property type="protein sequence ID" value="RXQ94532.1"/>
    <property type="molecule type" value="Genomic_DNA"/>
</dbReference>
<evidence type="ECO:0000313" key="1">
    <source>
        <dbReference type="EMBL" id="RXQ94532.1"/>
    </source>
</evidence>
<sequence>MLNKISLFIFMTFSLCQLGIAQQSHVLIDRWNEYIKTKTTDEAKAFIEPANFGSIYGFVQPGSELVNNMKPLSEEIYGHSGRIFLKIYDFKIWIAFKQHNENWMMTMDENELLEHLTSNWIKTQVGSVTYVSSSPLSKETLKEAELFTLENDRLSKEFGIKLNDFKYYYAKLGEEAENIVGEVDKGAGKARFRAIKAVETVNHVHELAHIYAYEFGNGNPFIDEGVATCFGNKNMTKKAKKAQAVLNLIENNGYEKYLNPPTFVEANMQRKDVYALAQLTLKYWKDKYGMAKIKSLITIQKNSEIDILKYIEDHFEKREITNSALREILKNNIERATIK</sequence>
<dbReference type="Proteomes" id="UP000289703">
    <property type="component" value="Unassembled WGS sequence"/>
</dbReference>
<name>A0A4Q1JLS0_9BACT</name>
<dbReference type="RefSeq" id="WP_129254459.1">
    <property type="nucleotide sequence ID" value="NZ_SAXA01000007.1"/>
</dbReference>
<comment type="caution">
    <text evidence="1">The sequence shown here is derived from an EMBL/GenBank/DDBJ whole genome shotgun (WGS) entry which is preliminary data.</text>
</comment>
<reference evidence="1 2" key="1">
    <citation type="submission" date="2019-01" db="EMBL/GenBank/DDBJ databases">
        <title>Ancylomarina salipaludis sp. nov., isolated from a salt marsh.</title>
        <authorList>
            <person name="Yoon J.-H."/>
        </authorList>
    </citation>
    <scope>NUCLEOTIDE SEQUENCE [LARGE SCALE GENOMIC DNA]</scope>
    <source>
        <strain evidence="1 2">SHSM-M15</strain>
    </source>
</reference>
<dbReference type="OrthoDB" id="1115492at2"/>
<protein>
    <recommendedName>
        <fullName evidence="3">DUF1570 domain-containing protein</fullName>
    </recommendedName>
</protein>
<proteinExistence type="predicted"/>
<gene>
    <name evidence="1" type="ORF">EO244_09650</name>
</gene>
<evidence type="ECO:0000313" key="2">
    <source>
        <dbReference type="Proteomes" id="UP000289703"/>
    </source>
</evidence>